<dbReference type="GeneID" id="34556419"/>
<dbReference type="OrthoDB" id="4840624at2759"/>
<name>A0A1G4BJM7_9PEZI</name>
<gene>
    <name evidence="2" type="ORF">CORC01_03259</name>
</gene>
<feature type="region of interest" description="Disordered" evidence="1">
    <location>
        <begin position="34"/>
        <end position="63"/>
    </location>
</feature>
<feature type="region of interest" description="Disordered" evidence="1">
    <location>
        <begin position="1"/>
        <end position="20"/>
    </location>
</feature>
<dbReference type="AlphaFoldDB" id="A0A1G4BJM7"/>
<evidence type="ECO:0000313" key="2">
    <source>
        <dbReference type="EMBL" id="OHF01503.1"/>
    </source>
</evidence>
<keyword evidence="3" id="KW-1185">Reference proteome</keyword>
<organism evidence="2 3">
    <name type="scientific">Colletotrichum orchidophilum</name>
    <dbReference type="NCBI Taxonomy" id="1209926"/>
    <lineage>
        <taxon>Eukaryota</taxon>
        <taxon>Fungi</taxon>
        <taxon>Dikarya</taxon>
        <taxon>Ascomycota</taxon>
        <taxon>Pezizomycotina</taxon>
        <taxon>Sordariomycetes</taxon>
        <taxon>Hypocreomycetidae</taxon>
        <taxon>Glomerellales</taxon>
        <taxon>Glomerellaceae</taxon>
        <taxon>Colletotrichum</taxon>
    </lineage>
</organism>
<comment type="caution">
    <text evidence="2">The sequence shown here is derived from an EMBL/GenBank/DDBJ whole genome shotgun (WGS) entry which is preliminary data.</text>
</comment>
<accession>A0A1G4BJM7</accession>
<sequence length="101" mass="11173">MASRYPMPNVYAKQKTDAPSPSLISTAVKSVFSAPRSYPSTPASTSRYPLPTAYTQRDGADNKYNKRPVREERMGVGSRVSVASRDTIEKIKDDQVYGLGR</sequence>
<dbReference type="RefSeq" id="XP_022478645.1">
    <property type="nucleotide sequence ID" value="XM_022614909.1"/>
</dbReference>
<dbReference type="EMBL" id="MJBS01000019">
    <property type="protein sequence ID" value="OHF01503.1"/>
    <property type="molecule type" value="Genomic_DNA"/>
</dbReference>
<evidence type="ECO:0000256" key="1">
    <source>
        <dbReference type="SAM" id="MobiDB-lite"/>
    </source>
</evidence>
<reference evidence="2 3" key="1">
    <citation type="submission" date="2016-09" db="EMBL/GenBank/DDBJ databases">
        <authorList>
            <person name="Capua I."/>
            <person name="De Benedictis P."/>
            <person name="Joannis T."/>
            <person name="Lombin L.H."/>
            <person name="Cattoli G."/>
        </authorList>
    </citation>
    <scope>NUCLEOTIDE SEQUENCE [LARGE SCALE GENOMIC DNA]</scope>
    <source>
        <strain evidence="2 3">IMI 309357</strain>
    </source>
</reference>
<proteinExistence type="predicted"/>
<protein>
    <submittedName>
        <fullName evidence="2">Uncharacterized protein</fullName>
    </submittedName>
</protein>
<feature type="compositionally biased region" description="Polar residues" evidence="1">
    <location>
        <begin position="38"/>
        <end position="47"/>
    </location>
</feature>
<evidence type="ECO:0000313" key="3">
    <source>
        <dbReference type="Proteomes" id="UP000176998"/>
    </source>
</evidence>
<dbReference type="Proteomes" id="UP000176998">
    <property type="component" value="Unassembled WGS sequence"/>
</dbReference>